<evidence type="ECO:0000313" key="2">
    <source>
        <dbReference type="Proteomes" id="UP000195696"/>
    </source>
</evidence>
<accession>A0A1C3TBP2</accession>
<dbReference type="EMBL" id="FMAK01000041">
    <property type="protein sequence ID" value="SCB69285.1"/>
    <property type="molecule type" value="Genomic_DNA"/>
</dbReference>
<name>A0A1C3TBP2_BACMY</name>
<dbReference type="AlphaFoldDB" id="A0A1C3TBP2"/>
<sequence length="16" mass="1934">MYYNTSFENDQPVGRL</sequence>
<protein>
    <submittedName>
        <fullName evidence="1">Uncharacterized protein</fullName>
    </submittedName>
</protein>
<gene>
    <name evidence="1" type="ORF">BWGO95_03444</name>
</gene>
<evidence type="ECO:0000313" key="1">
    <source>
        <dbReference type="EMBL" id="SCB69285.1"/>
    </source>
</evidence>
<dbReference type="Proteomes" id="UP000195696">
    <property type="component" value="Unassembled WGS sequence"/>
</dbReference>
<proteinExistence type="predicted"/>
<reference evidence="2" key="1">
    <citation type="submission" date="2016-08" db="EMBL/GenBank/DDBJ databases">
        <authorList>
            <person name="Seilhamer J.J."/>
        </authorList>
    </citation>
    <scope>NUCLEOTIDE SEQUENCE [LARGE SCALE GENOMIC DNA]</scope>
    <source>
        <strain evidence="2">SDA_GO95</strain>
    </source>
</reference>
<organism evidence="1 2">
    <name type="scientific">Bacillus mycoides</name>
    <dbReference type="NCBI Taxonomy" id="1405"/>
    <lineage>
        <taxon>Bacteria</taxon>
        <taxon>Bacillati</taxon>
        <taxon>Bacillota</taxon>
        <taxon>Bacilli</taxon>
        <taxon>Bacillales</taxon>
        <taxon>Bacillaceae</taxon>
        <taxon>Bacillus</taxon>
        <taxon>Bacillus cereus group</taxon>
    </lineage>
</organism>